<dbReference type="InterPro" id="IPR005467">
    <property type="entry name" value="His_kinase_dom"/>
</dbReference>
<dbReference type="PANTHER" id="PTHR43047:SF72">
    <property type="entry name" value="OSMOSENSING HISTIDINE PROTEIN KINASE SLN1"/>
    <property type="match status" value="1"/>
</dbReference>
<keyword evidence="3" id="KW-0808">Transferase</keyword>
<proteinExistence type="predicted"/>
<reference evidence="9 10" key="1">
    <citation type="submission" date="2023-03" db="EMBL/GenBank/DDBJ databases">
        <title>Bacillus Genome Sequencing.</title>
        <authorList>
            <person name="Dunlap C."/>
        </authorList>
    </citation>
    <scope>NUCLEOTIDE SEQUENCE [LARGE SCALE GENOMIC DNA]</scope>
    <source>
        <strain evidence="9 10">NRS-1717</strain>
    </source>
</reference>
<comment type="caution">
    <text evidence="9">The sequence shown here is derived from an EMBL/GenBank/DDBJ whole genome shotgun (WGS) entry which is preliminary data.</text>
</comment>
<dbReference type="InterPro" id="IPR003594">
    <property type="entry name" value="HATPase_dom"/>
</dbReference>
<evidence type="ECO:0000256" key="7">
    <source>
        <dbReference type="ARBA" id="ARBA00023012"/>
    </source>
</evidence>
<keyword evidence="6 9" id="KW-0067">ATP-binding</keyword>
<evidence type="ECO:0000256" key="2">
    <source>
        <dbReference type="ARBA" id="ARBA00012438"/>
    </source>
</evidence>
<evidence type="ECO:0000256" key="6">
    <source>
        <dbReference type="ARBA" id="ARBA00022840"/>
    </source>
</evidence>
<evidence type="ECO:0000313" key="10">
    <source>
        <dbReference type="Proteomes" id="UP001342826"/>
    </source>
</evidence>
<dbReference type="SMART" id="SM00387">
    <property type="entry name" value="HATPase_c"/>
    <property type="match status" value="1"/>
</dbReference>
<dbReference type="Proteomes" id="UP001342826">
    <property type="component" value="Unassembled WGS sequence"/>
</dbReference>
<dbReference type="GO" id="GO:0005524">
    <property type="term" value="F:ATP binding"/>
    <property type="evidence" value="ECO:0007669"/>
    <property type="project" value="UniProtKB-KW"/>
</dbReference>
<dbReference type="EMBL" id="JARTFS010000016">
    <property type="protein sequence ID" value="MED4403351.1"/>
    <property type="molecule type" value="Genomic_DNA"/>
</dbReference>
<dbReference type="CDD" id="cd00075">
    <property type="entry name" value="HATPase"/>
    <property type="match status" value="1"/>
</dbReference>
<dbReference type="Gene3D" id="3.30.565.10">
    <property type="entry name" value="Histidine kinase-like ATPase, C-terminal domain"/>
    <property type="match status" value="1"/>
</dbReference>
<evidence type="ECO:0000256" key="1">
    <source>
        <dbReference type="ARBA" id="ARBA00000085"/>
    </source>
</evidence>
<dbReference type="PRINTS" id="PR00344">
    <property type="entry name" value="BCTRLSENSOR"/>
</dbReference>
<protein>
    <recommendedName>
        <fullName evidence="2">histidine kinase</fullName>
        <ecNumber evidence="2">2.7.13.3</ecNumber>
    </recommendedName>
</protein>
<evidence type="ECO:0000259" key="8">
    <source>
        <dbReference type="PROSITE" id="PS50109"/>
    </source>
</evidence>
<dbReference type="InterPro" id="IPR004358">
    <property type="entry name" value="Sig_transdc_His_kin-like_C"/>
</dbReference>
<dbReference type="EC" id="2.7.13.3" evidence="2"/>
<evidence type="ECO:0000256" key="4">
    <source>
        <dbReference type="ARBA" id="ARBA00022741"/>
    </source>
</evidence>
<organism evidence="9 10">
    <name type="scientific">Metabacillus fastidiosus</name>
    <dbReference type="NCBI Taxonomy" id="1458"/>
    <lineage>
        <taxon>Bacteria</taxon>
        <taxon>Bacillati</taxon>
        <taxon>Bacillota</taxon>
        <taxon>Bacilli</taxon>
        <taxon>Bacillales</taxon>
        <taxon>Bacillaceae</taxon>
        <taxon>Metabacillus</taxon>
    </lineage>
</organism>
<gene>
    <name evidence="9" type="ORF">P9271_18760</name>
</gene>
<dbReference type="PANTHER" id="PTHR43047">
    <property type="entry name" value="TWO-COMPONENT HISTIDINE PROTEIN KINASE"/>
    <property type="match status" value="1"/>
</dbReference>
<dbReference type="InterPro" id="IPR036890">
    <property type="entry name" value="HATPase_C_sf"/>
</dbReference>
<accession>A0ABU6P241</accession>
<evidence type="ECO:0000256" key="3">
    <source>
        <dbReference type="ARBA" id="ARBA00022679"/>
    </source>
</evidence>
<keyword evidence="5" id="KW-0418">Kinase</keyword>
<keyword evidence="7" id="KW-0902">Two-component regulatory system</keyword>
<sequence>MKYTGNGGEAHLSFSVRDKELLITMTDTGVGISPEDHDQIFERFYRVDKARTRQVGGHGLGLPIAKWIVESYKGTIQVSSEKGKGSTFFIKIPIK</sequence>
<keyword evidence="4" id="KW-0547">Nucleotide-binding</keyword>
<feature type="domain" description="Histidine kinase" evidence="8">
    <location>
        <begin position="1"/>
        <end position="95"/>
    </location>
</feature>
<name>A0ABU6P241_9BACI</name>
<dbReference type="Pfam" id="PF02518">
    <property type="entry name" value="HATPase_c"/>
    <property type="match status" value="1"/>
</dbReference>
<evidence type="ECO:0000313" key="9">
    <source>
        <dbReference type="EMBL" id="MED4403351.1"/>
    </source>
</evidence>
<comment type="catalytic activity">
    <reaction evidence="1">
        <text>ATP + protein L-histidine = ADP + protein N-phospho-L-histidine.</text>
        <dbReference type="EC" id="2.7.13.3"/>
    </reaction>
</comment>
<evidence type="ECO:0000256" key="5">
    <source>
        <dbReference type="ARBA" id="ARBA00022777"/>
    </source>
</evidence>
<keyword evidence="10" id="KW-1185">Reference proteome</keyword>
<dbReference type="SUPFAM" id="SSF55874">
    <property type="entry name" value="ATPase domain of HSP90 chaperone/DNA topoisomerase II/histidine kinase"/>
    <property type="match status" value="1"/>
</dbReference>
<dbReference type="PROSITE" id="PS50109">
    <property type="entry name" value="HIS_KIN"/>
    <property type="match status" value="1"/>
</dbReference>